<dbReference type="InterPro" id="IPR027806">
    <property type="entry name" value="HARBI1_dom"/>
</dbReference>
<evidence type="ECO:0000256" key="7">
    <source>
        <dbReference type="SAM" id="Phobius"/>
    </source>
</evidence>
<dbReference type="GO" id="GO:0008270">
    <property type="term" value="F:zinc ion binding"/>
    <property type="evidence" value="ECO:0007669"/>
    <property type="project" value="UniProtKB-KW"/>
</dbReference>
<dbReference type="PANTHER" id="PTHR23080">
    <property type="entry name" value="THAP DOMAIN PROTEIN"/>
    <property type="match status" value="1"/>
</dbReference>
<dbReference type="PROSITE" id="PS50950">
    <property type="entry name" value="ZF_THAP"/>
    <property type="match status" value="1"/>
</dbReference>
<reference evidence="9" key="1">
    <citation type="submission" date="2021-04" db="EMBL/GenBank/DDBJ databases">
        <authorList>
            <person name="Chebbi M.A.C M."/>
        </authorList>
    </citation>
    <scope>NUCLEOTIDE SEQUENCE</scope>
</reference>
<evidence type="ECO:0000313" key="9">
    <source>
        <dbReference type="EMBL" id="CAG5083078.1"/>
    </source>
</evidence>
<dbReference type="Pfam" id="PF05485">
    <property type="entry name" value="THAP"/>
    <property type="match status" value="1"/>
</dbReference>
<evidence type="ECO:0000256" key="5">
    <source>
        <dbReference type="ARBA" id="ARBA00023125"/>
    </source>
</evidence>
<dbReference type="AlphaFoldDB" id="A0A8J2H868"/>
<dbReference type="SMART" id="SM00980">
    <property type="entry name" value="THAP"/>
    <property type="match status" value="1"/>
</dbReference>
<sequence>MRHQSCCVVNCKNTSRKSECKFYKFPTAQWKKNQRNQWIAAVKRLNADGSQWVPKPCDCICSDHFIGGKKSEEELSPSYIPTIFPSIYKCSKVNESSALNRYKRVMNRRMKAQLPSTSNAEANVIESVEVMTENPPVVSSKVDQGCQIDFYSSSDINSQTFTCNRYVKDDLWHAETRTEIVEDTRSIKIHIGNKKFVDKECGTPKKTFVDKESQANSKHFNGFTSVTKDQEIIDLAGVSFENFDFLLTRMSTRKKYTVSKKDRLLIFLMKMKTGLTFSALGVLFSVHRTTISTIFYETLQLLASATRNLVFWPDIDAVQETMPDCFLPDYSNTRNFELISLKVSTIVFLYTPNTKKNFTAKVLIGITPGGFISLRSDIAEGRKSDSQLKIESGLLDLLEDETQQTYSVARVRIHVERIMKRLRTYQILHKIPQHLFHCIDDIVHICCVLVNLQPPIISNKEDTENER</sequence>
<organism evidence="9 10">
    <name type="scientific">Cotesia congregata</name>
    <name type="common">Parasitoid wasp</name>
    <name type="synonym">Apanteles congregatus</name>
    <dbReference type="NCBI Taxonomy" id="51543"/>
    <lineage>
        <taxon>Eukaryota</taxon>
        <taxon>Metazoa</taxon>
        <taxon>Ecdysozoa</taxon>
        <taxon>Arthropoda</taxon>
        <taxon>Hexapoda</taxon>
        <taxon>Insecta</taxon>
        <taxon>Pterygota</taxon>
        <taxon>Neoptera</taxon>
        <taxon>Endopterygota</taxon>
        <taxon>Hymenoptera</taxon>
        <taxon>Apocrita</taxon>
        <taxon>Ichneumonoidea</taxon>
        <taxon>Braconidae</taxon>
        <taxon>Microgastrinae</taxon>
        <taxon>Cotesia</taxon>
    </lineage>
</organism>
<keyword evidence="7" id="KW-1133">Transmembrane helix</keyword>
<dbReference type="EMBL" id="CAJNRD030001118">
    <property type="protein sequence ID" value="CAG5083078.1"/>
    <property type="molecule type" value="Genomic_DNA"/>
</dbReference>
<feature type="transmembrane region" description="Helical" evidence="7">
    <location>
        <begin position="264"/>
        <end position="286"/>
    </location>
</feature>
<dbReference type="InterPro" id="IPR027805">
    <property type="entry name" value="Transposase_HTH_dom"/>
</dbReference>
<name>A0A8J2H868_COTCN</name>
<dbReference type="Proteomes" id="UP000786811">
    <property type="component" value="Unassembled WGS sequence"/>
</dbReference>
<evidence type="ECO:0000256" key="6">
    <source>
        <dbReference type="PROSITE-ProRule" id="PRU00309"/>
    </source>
</evidence>
<dbReference type="SUPFAM" id="SSF57716">
    <property type="entry name" value="Glucocorticoid receptor-like (DNA-binding domain)"/>
    <property type="match status" value="1"/>
</dbReference>
<keyword evidence="7" id="KW-0812">Transmembrane</keyword>
<evidence type="ECO:0000256" key="1">
    <source>
        <dbReference type="ARBA" id="ARBA00001968"/>
    </source>
</evidence>
<proteinExistence type="predicted"/>
<dbReference type="InterPro" id="IPR006612">
    <property type="entry name" value="THAP_Znf"/>
</dbReference>
<protein>
    <recommendedName>
        <fullName evidence="8">THAP-type domain-containing protein</fullName>
    </recommendedName>
</protein>
<dbReference type="Pfam" id="PF13359">
    <property type="entry name" value="DDE_Tnp_4"/>
    <property type="match status" value="1"/>
</dbReference>
<keyword evidence="3 6" id="KW-0863">Zinc-finger</keyword>
<keyword evidence="2" id="KW-0479">Metal-binding</keyword>
<accession>A0A8J2H868</accession>
<dbReference type="Pfam" id="PF13613">
    <property type="entry name" value="HTH_Tnp_4"/>
    <property type="match status" value="1"/>
</dbReference>
<keyword evidence="4" id="KW-0862">Zinc</keyword>
<keyword evidence="10" id="KW-1185">Reference proteome</keyword>
<comment type="cofactor">
    <cofactor evidence="1">
        <name>a divalent metal cation</name>
        <dbReference type="ChEBI" id="CHEBI:60240"/>
    </cofactor>
</comment>
<dbReference type="OrthoDB" id="6496153at2759"/>
<keyword evidence="5 6" id="KW-0238">DNA-binding</keyword>
<evidence type="ECO:0000256" key="3">
    <source>
        <dbReference type="ARBA" id="ARBA00022771"/>
    </source>
</evidence>
<feature type="domain" description="THAP-type" evidence="8">
    <location>
        <begin position="1"/>
        <end position="84"/>
    </location>
</feature>
<gene>
    <name evidence="9" type="ORF">HICCMSTLAB_LOCUS3725</name>
</gene>
<dbReference type="GO" id="GO:0003677">
    <property type="term" value="F:DNA binding"/>
    <property type="evidence" value="ECO:0007669"/>
    <property type="project" value="UniProtKB-UniRule"/>
</dbReference>
<evidence type="ECO:0000313" key="10">
    <source>
        <dbReference type="Proteomes" id="UP000786811"/>
    </source>
</evidence>
<comment type="caution">
    <text evidence="9">The sequence shown here is derived from an EMBL/GenBank/DDBJ whole genome shotgun (WGS) entry which is preliminary data.</text>
</comment>
<evidence type="ECO:0000256" key="2">
    <source>
        <dbReference type="ARBA" id="ARBA00022723"/>
    </source>
</evidence>
<evidence type="ECO:0000256" key="4">
    <source>
        <dbReference type="ARBA" id="ARBA00022833"/>
    </source>
</evidence>
<keyword evidence="7" id="KW-0472">Membrane</keyword>
<dbReference type="PANTHER" id="PTHR23080:SF143">
    <property type="entry name" value="SI:DKEY-56D12.4"/>
    <property type="match status" value="1"/>
</dbReference>
<evidence type="ECO:0000259" key="8">
    <source>
        <dbReference type="PROSITE" id="PS50950"/>
    </source>
</evidence>